<evidence type="ECO:0000256" key="2">
    <source>
        <dbReference type="SAM" id="Phobius"/>
    </source>
</evidence>
<feature type="transmembrane region" description="Helical" evidence="2">
    <location>
        <begin position="52"/>
        <end position="70"/>
    </location>
</feature>
<dbReference type="RefSeq" id="WP_366180710.1">
    <property type="nucleotide sequence ID" value="NZ_CP159989.1"/>
</dbReference>
<proteinExistence type="predicted"/>
<accession>A0AAU8N1F5</accession>
<feature type="region of interest" description="Disordered" evidence="1">
    <location>
        <begin position="175"/>
        <end position="207"/>
    </location>
</feature>
<feature type="region of interest" description="Disordered" evidence="1">
    <location>
        <begin position="1"/>
        <end position="46"/>
    </location>
</feature>
<keyword evidence="2" id="KW-0472">Membrane</keyword>
<dbReference type="AlphaFoldDB" id="A0AAU8N1F5"/>
<name>A0AAU8N1F5_9ACTO</name>
<evidence type="ECO:0000256" key="1">
    <source>
        <dbReference type="SAM" id="MobiDB-lite"/>
    </source>
</evidence>
<feature type="transmembrane region" description="Helical" evidence="2">
    <location>
        <begin position="92"/>
        <end position="110"/>
    </location>
</feature>
<feature type="transmembrane region" description="Helical" evidence="2">
    <location>
        <begin position="117"/>
        <end position="136"/>
    </location>
</feature>
<protein>
    <submittedName>
        <fullName evidence="3">VanZ family protein</fullName>
    </submittedName>
</protein>
<feature type="compositionally biased region" description="Basic residues" evidence="1">
    <location>
        <begin position="175"/>
        <end position="184"/>
    </location>
</feature>
<organism evidence="3">
    <name type="scientific">Actinomyces timonensis</name>
    <dbReference type="NCBI Taxonomy" id="1288391"/>
    <lineage>
        <taxon>Bacteria</taxon>
        <taxon>Bacillati</taxon>
        <taxon>Actinomycetota</taxon>
        <taxon>Actinomycetes</taxon>
        <taxon>Actinomycetales</taxon>
        <taxon>Actinomycetaceae</taxon>
        <taxon>Actinomyces</taxon>
    </lineage>
</organism>
<feature type="compositionally biased region" description="Basic residues" evidence="1">
    <location>
        <begin position="198"/>
        <end position="207"/>
    </location>
</feature>
<evidence type="ECO:0000313" key="3">
    <source>
        <dbReference type="EMBL" id="XCP82470.1"/>
    </source>
</evidence>
<keyword evidence="2" id="KW-1133">Transmembrane helix</keyword>
<keyword evidence="2" id="KW-0812">Transmembrane</keyword>
<gene>
    <name evidence="3" type="ORF">ABXS69_00660</name>
</gene>
<feature type="transmembrane region" description="Helical" evidence="2">
    <location>
        <begin position="148"/>
        <end position="169"/>
    </location>
</feature>
<feature type="compositionally biased region" description="Basic residues" evidence="1">
    <location>
        <begin position="36"/>
        <end position="46"/>
    </location>
</feature>
<sequence length="207" mass="22189">MPTPMISRSSRVRAPSTIDPDSAEGLPLLGPDRLTRPRHVHRPGPRRRTARALAVLYGITVLAAVLWPSGGDVASMKNFLGPSFLSEAGKDIVLNLVMLAPLTAILTVAWPRVPWWAWALLGCLIGVGAEIAQALIPTLDRRPSPANAAQNAVGSWCGAVIGLIVSRLIERRHRARAARRRPSRPHGSPPLRAGSGHRGNHAAVKGR</sequence>
<dbReference type="EMBL" id="CP159989">
    <property type="protein sequence ID" value="XCP82470.1"/>
    <property type="molecule type" value="Genomic_DNA"/>
</dbReference>
<reference evidence="3" key="1">
    <citation type="submission" date="2024-05" db="EMBL/GenBank/DDBJ databases">
        <title>Draft genome assemblies of 36 bacteria isolated from hibernating arctic ground squirrels.</title>
        <authorList>
            <person name="McKee H."/>
            <person name="Mullen L."/>
            <person name="Drown D.M."/>
            <person name="Duddleston K.N."/>
        </authorList>
    </citation>
    <scope>NUCLEOTIDE SEQUENCE</scope>
    <source>
        <strain evidence="3">AR004</strain>
    </source>
</reference>